<dbReference type="AlphaFoldDB" id="A0A0P6WYL6"/>
<organism evidence="1 2">
    <name type="scientific">Leptolinea tardivitalis</name>
    <dbReference type="NCBI Taxonomy" id="229920"/>
    <lineage>
        <taxon>Bacteria</taxon>
        <taxon>Bacillati</taxon>
        <taxon>Chloroflexota</taxon>
        <taxon>Anaerolineae</taxon>
        <taxon>Anaerolineales</taxon>
        <taxon>Anaerolineaceae</taxon>
        <taxon>Leptolinea</taxon>
    </lineage>
</organism>
<comment type="caution">
    <text evidence="1">The sequence shown here is derived from an EMBL/GenBank/DDBJ whole genome shotgun (WGS) entry which is preliminary data.</text>
</comment>
<gene>
    <name evidence="1" type="ORF">ADM99_09145</name>
</gene>
<evidence type="ECO:0000313" key="2">
    <source>
        <dbReference type="Proteomes" id="UP000050430"/>
    </source>
</evidence>
<evidence type="ECO:0008006" key="3">
    <source>
        <dbReference type="Google" id="ProtNLM"/>
    </source>
</evidence>
<dbReference type="Proteomes" id="UP000050430">
    <property type="component" value="Unassembled WGS sequence"/>
</dbReference>
<dbReference type="InterPro" id="IPR043148">
    <property type="entry name" value="TagF_C"/>
</dbReference>
<accession>A0A0P6WYL6</accession>
<dbReference type="OrthoDB" id="141912at2"/>
<dbReference type="SUPFAM" id="SSF53756">
    <property type="entry name" value="UDP-Glycosyltransferase/glycogen phosphorylase"/>
    <property type="match status" value="1"/>
</dbReference>
<evidence type="ECO:0000313" key="1">
    <source>
        <dbReference type="EMBL" id="KPL71638.1"/>
    </source>
</evidence>
<dbReference type="STRING" id="229920.ADM99_09145"/>
<name>A0A0P6WYL6_9CHLR</name>
<dbReference type="EMBL" id="LGCK01000010">
    <property type="protein sequence ID" value="KPL71638.1"/>
    <property type="molecule type" value="Genomic_DNA"/>
</dbReference>
<dbReference type="RefSeq" id="WP_062420218.1">
    <property type="nucleotide sequence ID" value="NZ_BBYA01000001.1"/>
</dbReference>
<protein>
    <recommendedName>
        <fullName evidence="3">UDP-N-acetylglucosamine 2-epimerase domain-containing protein</fullName>
    </recommendedName>
</protein>
<dbReference type="Gene3D" id="3.40.50.12580">
    <property type="match status" value="1"/>
</dbReference>
<keyword evidence="2" id="KW-1185">Reference proteome</keyword>
<sequence>MPDKKTIFISADHGLAIVYFLQSDVVPTLLKAGADVVILTDDGLKEQIEKRFGQPGVIIEGLRMKQCRKYSDTVDPSAQWWLNFLRRVGASNRINVEALTSHVRQVDVEASKRRRTIMPFMKAAVGLMRHSKAARTLIYRAQLKYSPDLYTDLFEKYKPDLVIASTPGWRLDRYLLRQAARRGVKTAAVVVGWDNPSSYSLPGAPVDWITCWSEIQKQELVEGDDWLPERVNVGGIPSYDGYFHKKWLMSRDEYFKLHNLDPNRKLLSYASSFITFSPNIQNIEALARLVSEDKLAEPSQLLIRLHPNHFMSEPLFAAEREKVREMVRQMPHVHLVEPVPLGGELGYYSGEDMPEKTSMMAYSDVFLTVYSTMVVEEAIHGKPIVAVCIDAPGGWNQPGRFSLPLSQIGEWPTHQRFRKARAGRVALNEEELRTAINLYLQNPEADRAQQEQFIHDEVTFTDGTAGKRTGEFLASLLDKPKPEDFR</sequence>
<reference evidence="1 2" key="1">
    <citation type="submission" date="2015-07" db="EMBL/GenBank/DDBJ databases">
        <title>Genome sequence of Leptolinea tardivitalis DSM 16556.</title>
        <authorList>
            <person name="Hemp J."/>
            <person name="Ward L.M."/>
            <person name="Pace L.A."/>
            <person name="Fischer W.W."/>
        </authorList>
    </citation>
    <scope>NUCLEOTIDE SEQUENCE [LARGE SCALE GENOMIC DNA]</scope>
    <source>
        <strain evidence="1 2">YMTK-2</strain>
    </source>
</reference>
<proteinExistence type="predicted"/>